<dbReference type="Proteomes" id="UP001597083">
    <property type="component" value="Unassembled WGS sequence"/>
</dbReference>
<name>A0ABW3CNT7_9ACTN</name>
<dbReference type="Gene3D" id="3.40.50.720">
    <property type="entry name" value="NAD(P)-binding Rossmann-like Domain"/>
    <property type="match status" value="1"/>
</dbReference>
<sequence>MAGHRSPEGPAPAALAGGQGRNHEMIFVAGATGNVGSEVVRALATVGAPVRALLRDPEKARL</sequence>
<gene>
    <name evidence="2" type="ORF">ACFQ07_27635</name>
</gene>
<evidence type="ECO:0000259" key="1">
    <source>
        <dbReference type="Pfam" id="PF05368"/>
    </source>
</evidence>
<feature type="domain" description="NmrA-like" evidence="1">
    <location>
        <begin position="24"/>
        <end position="60"/>
    </location>
</feature>
<evidence type="ECO:0000313" key="2">
    <source>
        <dbReference type="EMBL" id="MFD0856043.1"/>
    </source>
</evidence>
<dbReference type="InterPro" id="IPR036291">
    <property type="entry name" value="NAD(P)-bd_dom_sf"/>
</dbReference>
<reference evidence="3" key="1">
    <citation type="journal article" date="2019" name="Int. J. Syst. Evol. Microbiol.">
        <title>The Global Catalogue of Microorganisms (GCM) 10K type strain sequencing project: providing services to taxonomists for standard genome sequencing and annotation.</title>
        <authorList>
            <consortium name="The Broad Institute Genomics Platform"/>
            <consortium name="The Broad Institute Genome Sequencing Center for Infectious Disease"/>
            <person name="Wu L."/>
            <person name="Ma J."/>
        </authorList>
    </citation>
    <scope>NUCLEOTIDE SEQUENCE [LARGE SCALE GENOMIC DNA]</scope>
    <source>
        <strain evidence="3">JCM 31696</strain>
    </source>
</reference>
<organism evidence="2 3">
    <name type="scientific">Actinomadura adrarensis</name>
    <dbReference type="NCBI Taxonomy" id="1819600"/>
    <lineage>
        <taxon>Bacteria</taxon>
        <taxon>Bacillati</taxon>
        <taxon>Actinomycetota</taxon>
        <taxon>Actinomycetes</taxon>
        <taxon>Streptosporangiales</taxon>
        <taxon>Thermomonosporaceae</taxon>
        <taxon>Actinomadura</taxon>
    </lineage>
</organism>
<dbReference type="SUPFAM" id="SSF51735">
    <property type="entry name" value="NAD(P)-binding Rossmann-fold domains"/>
    <property type="match status" value="1"/>
</dbReference>
<dbReference type="InterPro" id="IPR008030">
    <property type="entry name" value="NmrA-like"/>
</dbReference>
<proteinExistence type="predicted"/>
<evidence type="ECO:0000313" key="3">
    <source>
        <dbReference type="Proteomes" id="UP001597083"/>
    </source>
</evidence>
<keyword evidence="3" id="KW-1185">Reference proteome</keyword>
<feature type="non-terminal residue" evidence="2">
    <location>
        <position position="62"/>
    </location>
</feature>
<accession>A0ABW3CNT7</accession>
<dbReference type="Pfam" id="PF05368">
    <property type="entry name" value="NmrA"/>
    <property type="match status" value="1"/>
</dbReference>
<comment type="caution">
    <text evidence="2">The sequence shown here is derived from an EMBL/GenBank/DDBJ whole genome shotgun (WGS) entry which is preliminary data.</text>
</comment>
<protein>
    <submittedName>
        <fullName evidence="2">NmrA family NAD(P)-binding protein</fullName>
    </submittedName>
</protein>
<dbReference type="EMBL" id="JBHTIR010003928">
    <property type="protein sequence ID" value="MFD0856043.1"/>
    <property type="molecule type" value="Genomic_DNA"/>
</dbReference>